<comment type="caution">
    <text evidence="5">The sequence shown here is derived from an EMBL/GenBank/DDBJ whole genome shotgun (WGS) entry which is preliminary data.</text>
</comment>
<reference evidence="5 6" key="1">
    <citation type="submission" date="2020-08" db="EMBL/GenBank/DDBJ databases">
        <title>Sequencing the genomes of 1000 actinobacteria strains.</title>
        <authorList>
            <person name="Klenk H.-P."/>
        </authorList>
    </citation>
    <scope>NUCLEOTIDE SEQUENCE [LARGE SCALE GENOMIC DNA]</scope>
    <source>
        <strain evidence="5 6">DSM 46659</strain>
    </source>
</reference>
<evidence type="ECO:0000256" key="2">
    <source>
        <dbReference type="SAM" id="MobiDB-lite"/>
    </source>
</evidence>
<organism evidence="5 6">
    <name type="scientific">Nocardiopsis mwathae</name>
    <dbReference type="NCBI Taxonomy" id="1472723"/>
    <lineage>
        <taxon>Bacteria</taxon>
        <taxon>Bacillati</taxon>
        <taxon>Actinomycetota</taxon>
        <taxon>Actinomycetes</taxon>
        <taxon>Streptosporangiales</taxon>
        <taxon>Nocardiopsidaceae</taxon>
        <taxon>Nocardiopsis</taxon>
    </lineage>
</organism>
<dbReference type="AlphaFoldDB" id="A0A7W9YK92"/>
<dbReference type="RefSeq" id="WP_184077259.1">
    <property type="nucleotide sequence ID" value="NZ_JACHDS010000001.1"/>
</dbReference>
<protein>
    <submittedName>
        <fullName evidence="5">Cytoskeletal protein RodZ</fullName>
    </submittedName>
</protein>
<feature type="region of interest" description="Disordered" evidence="2">
    <location>
        <begin position="60"/>
        <end position="94"/>
    </location>
</feature>
<keyword evidence="3" id="KW-1133">Transmembrane helix</keyword>
<keyword evidence="3" id="KW-0472">Membrane</keyword>
<accession>A0A7W9YK92</accession>
<keyword evidence="3" id="KW-0812">Transmembrane</keyword>
<dbReference type="Gene3D" id="2.60.40.1240">
    <property type="match status" value="1"/>
</dbReference>
<dbReference type="SUPFAM" id="SSF101447">
    <property type="entry name" value="Formin homology 2 domain (FH2 domain)"/>
    <property type="match status" value="1"/>
</dbReference>
<name>A0A7W9YK92_9ACTN</name>
<dbReference type="EMBL" id="JACHDS010000001">
    <property type="protein sequence ID" value="MBB6173708.1"/>
    <property type="molecule type" value="Genomic_DNA"/>
</dbReference>
<evidence type="ECO:0000313" key="5">
    <source>
        <dbReference type="EMBL" id="MBB6173708.1"/>
    </source>
</evidence>
<feature type="transmembrane region" description="Helical" evidence="3">
    <location>
        <begin position="24"/>
        <end position="49"/>
    </location>
</feature>
<keyword evidence="6" id="KW-1185">Reference proteome</keyword>
<dbReference type="Proteomes" id="UP000546642">
    <property type="component" value="Unassembled WGS sequence"/>
</dbReference>
<dbReference type="Pfam" id="PF11611">
    <property type="entry name" value="DUF4352"/>
    <property type="match status" value="1"/>
</dbReference>
<gene>
    <name evidence="5" type="ORF">HNR23_003768</name>
</gene>
<feature type="domain" description="DUF4352" evidence="4">
    <location>
        <begin position="105"/>
        <end position="172"/>
    </location>
</feature>
<sequence length="197" mass="20409">MYGQQMPPPPPPPPPPPQKTSNPWLWGCLGCGGAALVILLLGVGCLAIIGNSAEEALKETKENSSTSLSDSDTADAGDKPGTEEAAEDSEVKLEAERTDFTPSALHTGGDFTSVKVTVTNDSDENVDVNPFYFSITDTDGTKRDASKGIIEEANSIDTVTLAPGENVTGAITAEGSFTPASVTLDVLLGITVKADVQ</sequence>
<dbReference type="InterPro" id="IPR029051">
    <property type="entry name" value="DUF4352"/>
</dbReference>
<evidence type="ECO:0000256" key="3">
    <source>
        <dbReference type="SAM" id="Phobius"/>
    </source>
</evidence>
<keyword evidence="1" id="KW-0732">Signal</keyword>
<evidence type="ECO:0000313" key="6">
    <source>
        <dbReference type="Proteomes" id="UP000546642"/>
    </source>
</evidence>
<proteinExistence type="predicted"/>
<evidence type="ECO:0000256" key="1">
    <source>
        <dbReference type="ARBA" id="ARBA00022729"/>
    </source>
</evidence>
<dbReference type="InterPro" id="IPR029050">
    <property type="entry name" value="Immunoprotect_excell_Ig-like"/>
</dbReference>
<evidence type="ECO:0000259" key="4">
    <source>
        <dbReference type="Pfam" id="PF11611"/>
    </source>
</evidence>